<keyword evidence="7 11" id="KW-0862">Zinc</keyword>
<keyword evidence="14" id="KW-1185">Reference proteome</keyword>
<dbReference type="Gene3D" id="2.30.42.10">
    <property type="match status" value="1"/>
</dbReference>
<evidence type="ECO:0000256" key="2">
    <source>
        <dbReference type="ARBA" id="ARBA00004141"/>
    </source>
</evidence>
<evidence type="ECO:0000256" key="1">
    <source>
        <dbReference type="ARBA" id="ARBA00001947"/>
    </source>
</evidence>
<dbReference type="RefSeq" id="WP_035378168.1">
    <property type="nucleotide sequence ID" value="NZ_AZQP01000006.1"/>
</dbReference>
<accession>A0A017RX35</accession>
<dbReference type="EC" id="3.4.24.-" evidence="11"/>
<dbReference type="CDD" id="cd06163">
    <property type="entry name" value="S2P-M50_PDZ_RseP-like"/>
    <property type="match status" value="1"/>
</dbReference>
<evidence type="ECO:0000256" key="3">
    <source>
        <dbReference type="ARBA" id="ARBA00007931"/>
    </source>
</evidence>
<dbReference type="SMART" id="SM00228">
    <property type="entry name" value="PDZ"/>
    <property type="match status" value="1"/>
</dbReference>
<keyword evidence="8 11" id="KW-1133">Transmembrane helix</keyword>
<comment type="caution">
    <text evidence="13">The sequence shown here is derived from an EMBL/GenBank/DDBJ whole genome shotgun (WGS) entry which is preliminary data.</text>
</comment>
<sequence>MTTFLATIFVFGLLITSHEFGHFIMAKSAGIKVLEFSIGMGPKILGFNGVETNYTLRLLPIGGYVKMLGEEEESSDPRAFCNKGPWRRLSVIVAGAFMNFVIAILLFFIVSYNIGVYKPVISKIEPNYPAETAGLKVNDKILKVNNKDINTWNEFILFISENKEKPFNITFERQNQLYNKKITPFYNNNEKRYMIGISPTLVKGNVIESFNNGFRETFTSIKQMIAFLGGAIRGKISSADVGGPIAIVKMSGEAARSSIWSLLAFAGFLSINLGVINLIPFPALDGGWVVIILIEALTGKKIDEDKIGVINLIGFSLLITLMIFVTYKDIIKLF</sequence>
<name>A0A017RX35_9CLOT</name>
<keyword evidence="4" id="KW-0645">Protease</keyword>
<feature type="transmembrane region" description="Helical" evidence="11">
    <location>
        <begin position="92"/>
        <end position="114"/>
    </location>
</feature>
<dbReference type="EMBL" id="AZQP01000006">
    <property type="protein sequence ID" value="EYE89343.1"/>
    <property type="molecule type" value="Genomic_DNA"/>
</dbReference>
<keyword evidence="10 11" id="KW-0472">Membrane</keyword>
<evidence type="ECO:0000256" key="5">
    <source>
        <dbReference type="ARBA" id="ARBA00022692"/>
    </source>
</evidence>
<dbReference type="PANTHER" id="PTHR42837:SF2">
    <property type="entry name" value="MEMBRANE METALLOPROTEASE ARASP2, CHLOROPLASTIC-RELATED"/>
    <property type="match status" value="1"/>
</dbReference>
<keyword evidence="6 11" id="KW-0378">Hydrolase</keyword>
<evidence type="ECO:0000256" key="7">
    <source>
        <dbReference type="ARBA" id="ARBA00022833"/>
    </source>
</evidence>
<evidence type="ECO:0000256" key="9">
    <source>
        <dbReference type="ARBA" id="ARBA00023049"/>
    </source>
</evidence>
<dbReference type="NCBIfam" id="TIGR00054">
    <property type="entry name" value="RIP metalloprotease RseP"/>
    <property type="match status" value="1"/>
</dbReference>
<feature type="transmembrane region" description="Helical" evidence="11">
    <location>
        <begin position="259"/>
        <end position="279"/>
    </location>
</feature>
<proteinExistence type="inferred from homology"/>
<dbReference type="Proteomes" id="UP000019681">
    <property type="component" value="Unassembled WGS sequence"/>
</dbReference>
<dbReference type="InterPro" id="IPR036034">
    <property type="entry name" value="PDZ_sf"/>
</dbReference>
<dbReference type="GO" id="GO:0016020">
    <property type="term" value="C:membrane"/>
    <property type="evidence" value="ECO:0007669"/>
    <property type="project" value="UniProtKB-SubCell"/>
</dbReference>
<keyword evidence="9 11" id="KW-0482">Metalloprotease</keyword>
<dbReference type="SUPFAM" id="SSF50156">
    <property type="entry name" value="PDZ domain-like"/>
    <property type="match status" value="1"/>
</dbReference>
<dbReference type="Pfam" id="PF02163">
    <property type="entry name" value="Peptidase_M50"/>
    <property type="match status" value="1"/>
</dbReference>
<evidence type="ECO:0000256" key="6">
    <source>
        <dbReference type="ARBA" id="ARBA00022801"/>
    </source>
</evidence>
<comment type="cofactor">
    <cofactor evidence="1 11">
        <name>Zn(2+)</name>
        <dbReference type="ChEBI" id="CHEBI:29105"/>
    </cofactor>
</comment>
<keyword evidence="5 11" id="KW-0812">Transmembrane</keyword>
<dbReference type="GO" id="GO:0004222">
    <property type="term" value="F:metalloendopeptidase activity"/>
    <property type="evidence" value="ECO:0007669"/>
    <property type="project" value="InterPro"/>
</dbReference>
<comment type="subcellular location">
    <subcellularLocation>
        <location evidence="2">Membrane</location>
        <topology evidence="2">Multi-pass membrane protein</topology>
    </subcellularLocation>
</comment>
<reference evidence="13 14" key="1">
    <citation type="journal article" date="2014" name="Genome Announc.">
        <title>Draft Genome Sequence of Fervidicella metallireducens Strain AeBT, an Iron-Reducing Thermoanaerobe from the Great Artesian Basin.</title>
        <authorList>
            <person name="Patel B.K."/>
        </authorList>
    </citation>
    <scope>NUCLEOTIDE SEQUENCE [LARGE SCALE GENOMIC DNA]</scope>
    <source>
        <strain evidence="13 14">AeB</strain>
    </source>
</reference>
<dbReference type="InterPro" id="IPR008915">
    <property type="entry name" value="Peptidase_M50"/>
</dbReference>
<dbReference type="OrthoDB" id="9782003at2"/>
<gene>
    <name evidence="13" type="ORF">Q428_03435</name>
</gene>
<dbReference type="Pfam" id="PF17820">
    <property type="entry name" value="PDZ_6"/>
    <property type="match status" value="1"/>
</dbReference>
<evidence type="ECO:0000259" key="12">
    <source>
        <dbReference type="SMART" id="SM00228"/>
    </source>
</evidence>
<dbReference type="PANTHER" id="PTHR42837">
    <property type="entry name" value="REGULATOR OF SIGMA-E PROTEASE RSEP"/>
    <property type="match status" value="1"/>
</dbReference>
<dbReference type="GO" id="GO:0006508">
    <property type="term" value="P:proteolysis"/>
    <property type="evidence" value="ECO:0007669"/>
    <property type="project" value="UniProtKB-KW"/>
</dbReference>
<organism evidence="13 14">
    <name type="scientific">Fervidicella metallireducens AeB</name>
    <dbReference type="NCBI Taxonomy" id="1403537"/>
    <lineage>
        <taxon>Bacteria</taxon>
        <taxon>Bacillati</taxon>
        <taxon>Bacillota</taxon>
        <taxon>Clostridia</taxon>
        <taxon>Eubacteriales</taxon>
        <taxon>Clostridiaceae</taxon>
        <taxon>Fervidicella</taxon>
    </lineage>
</organism>
<comment type="similarity">
    <text evidence="3 11">Belongs to the peptidase M50B family.</text>
</comment>
<evidence type="ECO:0000313" key="13">
    <source>
        <dbReference type="EMBL" id="EYE89343.1"/>
    </source>
</evidence>
<evidence type="ECO:0000256" key="8">
    <source>
        <dbReference type="ARBA" id="ARBA00022989"/>
    </source>
</evidence>
<feature type="transmembrane region" description="Helical" evidence="11">
    <location>
        <begin position="307"/>
        <end position="327"/>
    </location>
</feature>
<feature type="domain" description="PDZ" evidence="12">
    <location>
        <begin position="103"/>
        <end position="175"/>
    </location>
</feature>
<keyword evidence="11" id="KW-0479">Metal-binding</keyword>
<dbReference type="InterPro" id="IPR041489">
    <property type="entry name" value="PDZ_6"/>
</dbReference>
<evidence type="ECO:0000256" key="10">
    <source>
        <dbReference type="ARBA" id="ARBA00023136"/>
    </source>
</evidence>
<dbReference type="AlphaFoldDB" id="A0A017RX35"/>
<dbReference type="STRING" id="1403537.Q428_03435"/>
<dbReference type="InterPro" id="IPR001478">
    <property type="entry name" value="PDZ"/>
</dbReference>
<dbReference type="InterPro" id="IPR004387">
    <property type="entry name" value="Pept_M50_Zn"/>
</dbReference>
<evidence type="ECO:0000313" key="14">
    <source>
        <dbReference type="Proteomes" id="UP000019681"/>
    </source>
</evidence>
<dbReference type="GO" id="GO:0046872">
    <property type="term" value="F:metal ion binding"/>
    <property type="evidence" value="ECO:0007669"/>
    <property type="project" value="UniProtKB-KW"/>
</dbReference>
<evidence type="ECO:0000256" key="4">
    <source>
        <dbReference type="ARBA" id="ARBA00022670"/>
    </source>
</evidence>
<protein>
    <recommendedName>
        <fullName evidence="11">Zinc metalloprotease</fullName>
        <ecNumber evidence="11">3.4.24.-</ecNumber>
    </recommendedName>
</protein>
<evidence type="ECO:0000256" key="11">
    <source>
        <dbReference type="RuleBase" id="RU362031"/>
    </source>
</evidence>
<dbReference type="CDD" id="cd23081">
    <property type="entry name" value="cpPDZ_EcRseP-like"/>
    <property type="match status" value="1"/>
</dbReference>